<keyword evidence="3 8" id="KW-0813">Transport</keyword>
<keyword evidence="6 8" id="KW-1133">Transmembrane helix</keyword>
<reference evidence="10 11" key="1">
    <citation type="submission" date="2019-08" db="EMBL/GenBank/DDBJ databases">
        <title>Bacterial whole genome sequence for Glaciihabitans sp. CHu50b-6-2.</title>
        <authorList>
            <person name="Jin L."/>
        </authorList>
    </citation>
    <scope>NUCLEOTIDE SEQUENCE [LARGE SCALE GENOMIC DNA]</scope>
    <source>
        <strain evidence="10 11">CHu50b-6-2</strain>
    </source>
</reference>
<dbReference type="InterPro" id="IPR004688">
    <property type="entry name" value="Ni/Co_transpt"/>
</dbReference>
<protein>
    <recommendedName>
        <fullName evidence="8">Nickel/cobalt efflux system</fullName>
    </recommendedName>
</protein>
<feature type="transmembrane region" description="Helical" evidence="8">
    <location>
        <begin position="149"/>
        <end position="174"/>
    </location>
</feature>
<dbReference type="Proteomes" id="UP000321379">
    <property type="component" value="Unassembled WGS sequence"/>
</dbReference>
<feature type="transmembrane region" description="Helical" evidence="8">
    <location>
        <begin position="211"/>
        <end position="236"/>
    </location>
</feature>
<dbReference type="Pfam" id="PF03824">
    <property type="entry name" value="NicO"/>
    <property type="match status" value="1"/>
</dbReference>
<dbReference type="PANTHER" id="PTHR31611">
    <property type="entry name" value="HIGH-AFFINITY NICKEL TRANSPORT PROTEIN NIC1"/>
    <property type="match status" value="1"/>
</dbReference>
<evidence type="ECO:0000256" key="6">
    <source>
        <dbReference type="ARBA" id="ARBA00022989"/>
    </source>
</evidence>
<dbReference type="GO" id="GO:0015099">
    <property type="term" value="F:nickel cation transmembrane transporter activity"/>
    <property type="evidence" value="ECO:0007669"/>
    <property type="project" value="UniProtKB-UniRule"/>
</dbReference>
<accession>A0A5C8UN50</accession>
<evidence type="ECO:0000256" key="4">
    <source>
        <dbReference type="ARBA" id="ARBA00022596"/>
    </source>
</evidence>
<dbReference type="GO" id="GO:0012505">
    <property type="term" value="C:endomembrane system"/>
    <property type="evidence" value="ECO:0007669"/>
    <property type="project" value="UniProtKB-SubCell"/>
</dbReference>
<dbReference type="PANTHER" id="PTHR31611:SF0">
    <property type="entry name" value="HIGH-AFFINITY NICKEL TRANSPORT PROTEIN NIC1"/>
    <property type="match status" value="1"/>
</dbReference>
<evidence type="ECO:0000313" key="10">
    <source>
        <dbReference type="EMBL" id="TXN28920.1"/>
    </source>
</evidence>
<evidence type="ECO:0000256" key="2">
    <source>
        <dbReference type="ARBA" id="ARBA00010892"/>
    </source>
</evidence>
<evidence type="ECO:0000256" key="1">
    <source>
        <dbReference type="ARBA" id="ARBA00004127"/>
    </source>
</evidence>
<dbReference type="AlphaFoldDB" id="A0A5C8UN50"/>
<evidence type="ECO:0000256" key="7">
    <source>
        <dbReference type="ARBA" id="ARBA00023136"/>
    </source>
</evidence>
<comment type="subcellular location">
    <subcellularLocation>
        <location evidence="8">Cell membrane</location>
        <topology evidence="8">Multi-pass membrane protein</topology>
    </subcellularLocation>
    <subcellularLocation>
        <location evidence="1">Endomembrane system</location>
        <topology evidence="1">Multi-pass membrane protein</topology>
    </subcellularLocation>
</comment>
<dbReference type="EMBL" id="VRMG01000010">
    <property type="protein sequence ID" value="TXN28920.1"/>
    <property type="molecule type" value="Genomic_DNA"/>
</dbReference>
<sequence>MDEMAARPFPKQRGTRSPRRGVTMVSSRTSAAVLLTIVVLLFLSWGLFFGVVLPGRYVTGTTTFGVGLAVTAFMLGMRHAFDADHIAAIDNATRKLIGERRDASAVGLWFALGHSTVVLTAVSLITAGLSAFTSQIGDDRSPLAAFTAIWGPTVSSAFLLVIGTVNLMALLGILRQAKNRTTESSEAIPGGVVMRTLRKAGGALDKEWKMFLVGVLFGLGFDTASTIALLLVAGGAGIVMPWYAAIVLPLLFTSGMVLCDGINSLLMSRAYAWTIDRSRRRVLYNATLMGISVVVAFLVGIVGIFSVLVDEYRTSSAQVRSIAGISLENPGFIVLGGLLIAGGVGFIIRRAWRGAERTGITEEGEYGTGRRHKGMPQEQLQSFNVG</sequence>
<comment type="similarity">
    <text evidence="2 8">Belongs to the NiCoT transporter (TC 2.A.52) family.</text>
</comment>
<evidence type="ECO:0000256" key="8">
    <source>
        <dbReference type="RuleBase" id="RU362101"/>
    </source>
</evidence>
<comment type="caution">
    <text evidence="10">The sequence shown here is derived from an EMBL/GenBank/DDBJ whole genome shotgun (WGS) entry which is preliminary data.</text>
</comment>
<evidence type="ECO:0000313" key="11">
    <source>
        <dbReference type="Proteomes" id="UP000321379"/>
    </source>
</evidence>
<keyword evidence="4" id="KW-0533">Nickel</keyword>
<organism evidence="10 11">
    <name type="scientific">Lacisediminihabitans profunda</name>
    <dbReference type="NCBI Taxonomy" id="2594790"/>
    <lineage>
        <taxon>Bacteria</taxon>
        <taxon>Bacillati</taxon>
        <taxon>Actinomycetota</taxon>
        <taxon>Actinomycetes</taxon>
        <taxon>Micrococcales</taxon>
        <taxon>Microbacteriaceae</taxon>
        <taxon>Lacisediminihabitans</taxon>
    </lineage>
</organism>
<evidence type="ECO:0000256" key="3">
    <source>
        <dbReference type="ARBA" id="ARBA00022448"/>
    </source>
</evidence>
<feature type="transmembrane region" description="Helical" evidence="8">
    <location>
        <begin position="105"/>
        <end position="129"/>
    </location>
</feature>
<dbReference type="InterPro" id="IPR011541">
    <property type="entry name" value="Ni/Co_transpt_high_affinity"/>
</dbReference>
<evidence type="ECO:0000256" key="5">
    <source>
        <dbReference type="ARBA" id="ARBA00022692"/>
    </source>
</evidence>
<feature type="transmembrane region" description="Helical" evidence="8">
    <location>
        <begin position="282"/>
        <end position="309"/>
    </location>
</feature>
<feature type="transmembrane region" description="Helical" evidence="8">
    <location>
        <begin position="21"/>
        <end position="45"/>
    </location>
</feature>
<feature type="transmembrane region" description="Helical" evidence="8">
    <location>
        <begin position="329"/>
        <end position="348"/>
    </location>
</feature>
<feature type="transmembrane region" description="Helical" evidence="8">
    <location>
        <begin position="57"/>
        <end position="76"/>
    </location>
</feature>
<name>A0A5C8UN50_9MICO</name>
<proteinExistence type="inferred from homology"/>
<feature type="region of interest" description="Disordered" evidence="9">
    <location>
        <begin position="1"/>
        <end position="21"/>
    </location>
</feature>
<dbReference type="GO" id="GO:0005886">
    <property type="term" value="C:plasma membrane"/>
    <property type="evidence" value="ECO:0007669"/>
    <property type="project" value="UniProtKB-SubCell"/>
</dbReference>
<gene>
    <name evidence="10" type="ORF">FVP33_15455</name>
</gene>
<feature type="transmembrane region" description="Helical" evidence="8">
    <location>
        <begin position="242"/>
        <end position="262"/>
    </location>
</feature>
<keyword evidence="7 8" id="KW-0472">Membrane</keyword>
<evidence type="ECO:0000256" key="9">
    <source>
        <dbReference type="SAM" id="MobiDB-lite"/>
    </source>
</evidence>
<keyword evidence="5 8" id="KW-0812">Transmembrane</keyword>
<keyword evidence="11" id="KW-1185">Reference proteome</keyword>